<dbReference type="AlphaFoldDB" id="A0AAE1BSB5"/>
<accession>A0AAE1BSB5</accession>
<feature type="region of interest" description="Disordered" evidence="1">
    <location>
        <begin position="1"/>
        <end position="55"/>
    </location>
</feature>
<sequence>MEGRRTMGEGEVRREDEKWEDGKKEGEMVKERESEKPSLSPPALMPPSRLLYTSPPPTALYHLSFIPP</sequence>
<proteinExistence type="predicted"/>
<gene>
    <name evidence="2" type="ORF">Pcinc_037615</name>
</gene>
<keyword evidence="3" id="KW-1185">Reference proteome</keyword>
<name>A0AAE1BSB5_PETCI</name>
<protein>
    <submittedName>
        <fullName evidence="2">Uncharacterized protein</fullName>
    </submittedName>
</protein>
<evidence type="ECO:0000313" key="2">
    <source>
        <dbReference type="EMBL" id="KAK3856021.1"/>
    </source>
</evidence>
<reference evidence="2" key="1">
    <citation type="submission" date="2023-10" db="EMBL/GenBank/DDBJ databases">
        <title>Genome assemblies of two species of porcelain crab, Petrolisthes cinctipes and Petrolisthes manimaculis (Anomura: Porcellanidae).</title>
        <authorList>
            <person name="Angst P."/>
        </authorList>
    </citation>
    <scope>NUCLEOTIDE SEQUENCE</scope>
    <source>
        <strain evidence="2">PB745_01</strain>
        <tissue evidence="2">Gill</tissue>
    </source>
</reference>
<organism evidence="2 3">
    <name type="scientific">Petrolisthes cinctipes</name>
    <name type="common">Flat porcelain crab</name>
    <dbReference type="NCBI Taxonomy" id="88211"/>
    <lineage>
        <taxon>Eukaryota</taxon>
        <taxon>Metazoa</taxon>
        <taxon>Ecdysozoa</taxon>
        <taxon>Arthropoda</taxon>
        <taxon>Crustacea</taxon>
        <taxon>Multicrustacea</taxon>
        <taxon>Malacostraca</taxon>
        <taxon>Eumalacostraca</taxon>
        <taxon>Eucarida</taxon>
        <taxon>Decapoda</taxon>
        <taxon>Pleocyemata</taxon>
        <taxon>Anomura</taxon>
        <taxon>Galatheoidea</taxon>
        <taxon>Porcellanidae</taxon>
        <taxon>Petrolisthes</taxon>
    </lineage>
</organism>
<evidence type="ECO:0000256" key="1">
    <source>
        <dbReference type="SAM" id="MobiDB-lite"/>
    </source>
</evidence>
<feature type="compositionally biased region" description="Basic and acidic residues" evidence="1">
    <location>
        <begin position="1"/>
        <end position="36"/>
    </location>
</feature>
<dbReference type="EMBL" id="JAWQEG010006009">
    <property type="protein sequence ID" value="KAK3856021.1"/>
    <property type="molecule type" value="Genomic_DNA"/>
</dbReference>
<comment type="caution">
    <text evidence="2">The sequence shown here is derived from an EMBL/GenBank/DDBJ whole genome shotgun (WGS) entry which is preliminary data.</text>
</comment>
<evidence type="ECO:0000313" key="3">
    <source>
        <dbReference type="Proteomes" id="UP001286313"/>
    </source>
</evidence>
<dbReference type="Proteomes" id="UP001286313">
    <property type="component" value="Unassembled WGS sequence"/>
</dbReference>